<keyword evidence="17" id="KW-1185">Reference proteome</keyword>
<feature type="transmembrane region" description="Helical" evidence="15">
    <location>
        <begin position="142"/>
        <end position="162"/>
    </location>
</feature>
<dbReference type="InterPro" id="IPR003752">
    <property type="entry name" value="DiS_bond_form_DsbB/BdbC"/>
</dbReference>
<dbReference type="InterPro" id="IPR023380">
    <property type="entry name" value="DsbB-like_sf"/>
</dbReference>
<feature type="topological domain" description="Cytoplasmic" evidence="14">
    <location>
        <begin position="164"/>
        <end position="168"/>
    </location>
</feature>
<evidence type="ECO:0000256" key="3">
    <source>
        <dbReference type="ARBA" id="ARBA00022448"/>
    </source>
</evidence>
<evidence type="ECO:0000256" key="4">
    <source>
        <dbReference type="ARBA" id="ARBA00022475"/>
    </source>
</evidence>
<evidence type="ECO:0000256" key="11">
    <source>
        <dbReference type="ARBA" id="ARBA00023157"/>
    </source>
</evidence>
<accession>A0ABY6BLH3</accession>
<protein>
    <recommendedName>
        <fullName evidence="14">Disulfide bond formation protein B</fullName>
    </recommendedName>
    <alternativeName>
        <fullName evidence="14">Disulfide oxidoreductase</fullName>
    </alternativeName>
</protein>
<feature type="topological domain" description="Periplasmic" evidence="14">
    <location>
        <begin position="29"/>
        <end position="46"/>
    </location>
</feature>
<keyword evidence="12 14" id="KW-0143">Chaperone</keyword>
<keyword evidence="13 14" id="KW-0676">Redox-active center</keyword>
<evidence type="ECO:0000256" key="13">
    <source>
        <dbReference type="ARBA" id="ARBA00023284"/>
    </source>
</evidence>
<evidence type="ECO:0000256" key="15">
    <source>
        <dbReference type="SAM" id="Phobius"/>
    </source>
</evidence>
<dbReference type="PANTHER" id="PTHR36570">
    <property type="entry name" value="DISULFIDE BOND FORMATION PROTEIN B"/>
    <property type="match status" value="1"/>
</dbReference>
<gene>
    <name evidence="14" type="primary">dsbB</name>
    <name evidence="16" type="ORF">N4264_21890</name>
</gene>
<keyword evidence="6 14" id="KW-0812">Transmembrane</keyword>
<dbReference type="HAMAP" id="MF_00286">
    <property type="entry name" value="DsbB"/>
    <property type="match status" value="1"/>
</dbReference>
<comment type="caution">
    <text evidence="14">Lacks conserved residue(s) required for the propagation of feature annotation.</text>
</comment>
<feature type="transmembrane region" description="Helical" evidence="15">
    <location>
        <begin position="69"/>
        <end position="90"/>
    </location>
</feature>
<name>A0ABY6BLH3_9GAMM</name>
<evidence type="ECO:0000256" key="12">
    <source>
        <dbReference type="ARBA" id="ARBA00023186"/>
    </source>
</evidence>
<dbReference type="Gene3D" id="1.20.1550.10">
    <property type="entry name" value="DsbB-like"/>
    <property type="match status" value="1"/>
</dbReference>
<keyword evidence="4 14" id="KW-1003">Cell membrane</keyword>
<comment type="function">
    <text evidence="14">Required for disulfide bond formation in some periplasmic proteins. Acts by oxidizing the DsbA protein.</text>
</comment>
<dbReference type="InterPro" id="IPR022920">
    <property type="entry name" value="Disulphide_bond_form_DsbB"/>
</dbReference>
<keyword evidence="9 14" id="KW-0560">Oxidoreductase</keyword>
<keyword evidence="10 14" id="KW-0472">Membrane</keyword>
<evidence type="ECO:0000313" key="16">
    <source>
        <dbReference type="EMBL" id="UXI70739.1"/>
    </source>
</evidence>
<comment type="subcellular location">
    <subcellularLocation>
        <location evidence="1">Cell inner membrane</location>
        <topology evidence="1">Multi-pass membrane protein</topology>
    </subcellularLocation>
    <subcellularLocation>
        <location evidence="14">Cell membrane</location>
        <topology evidence="14">Multi-pass membrane protein</topology>
    </subcellularLocation>
</comment>
<evidence type="ECO:0000256" key="2">
    <source>
        <dbReference type="ARBA" id="ARBA00008823"/>
    </source>
</evidence>
<dbReference type="Proteomes" id="UP001064632">
    <property type="component" value="Chromosome"/>
</dbReference>
<evidence type="ECO:0000256" key="14">
    <source>
        <dbReference type="HAMAP-Rule" id="MF_00286"/>
    </source>
</evidence>
<dbReference type="NCBIfam" id="NF003354">
    <property type="entry name" value="PRK04388.1"/>
    <property type="match status" value="1"/>
</dbReference>
<reference evidence="16" key="1">
    <citation type="submission" date="2022-09" db="EMBL/GenBank/DDBJ databases">
        <title>Tahibacter sp. nov., isolated from a fresh water.</title>
        <authorList>
            <person name="Baek J.H."/>
            <person name="Lee J.K."/>
            <person name="Kim J.M."/>
            <person name="Jeon C.O."/>
        </authorList>
    </citation>
    <scope>NUCLEOTIDE SEQUENCE</scope>
    <source>
        <strain evidence="16">W38</strain>
    </source>
</reference>
<organism evidence="16 17">
    <name type="scientific">Tahibacter amnicola</name>
    <dbReference type="NCBI Taxonomy" id="2976241"/>
    <lineage>
        <taxon>Bacteria</taxon>
        <taxon>Pseudomonadati</taxon>
        <taxon>Pseudomonadota</taxon>
        <taxon>Gammaproteobacteria</taxon>
        <taxon>Lysobacterales</taxon>
        <taxon>Rhodanobacteraceae</taxon>
        <taxon>Tahibacter</taxon>
    </lineage>
</organism>
<evidence type="ECO:0000256" key="5">
    <source>
        <dbReference type="ARBA" id="ARBA00022519"/>
    </source>
</evidence>
<evidence type="ECO:0000256" key="7">
    <source>
        <dbReference type="ARBA" id="ARBA00022982"/>
    </source>
</evidence>
<dbReference type="Pfam" id="PF02600">
    <property type="entry name" value="DsbB"/>
    <property type="match status" value="1"/>
</dbReference>
<feature type="disulfide bond" description="Redox-active" evidence="14">
    <location>
        <begin position="38"/>
        <end position="41"/>
    </location>
</feature>
<feature type="topological domain" description="Cytoplasmic" evidence="14">
    <location>
        <begin position="1"/>
        <end position="11"/>
    </location>
</feature>
<evidence type="ECO:0000313" key="17">
    <source>
        <dbReference type="Proteomes" id="UP001064632"/>
    </source>
</evidence>
<keyword evidence="3 14" id="KW-0813">Transport</keyword>
<feature type="transmembrane region" description="Helical" evidence="15">
    <location>
        <begin position="44"/>
        <end position="62"/>
    </location>
</feature>
<feature type="topological domain" description="Cytoplasmic" evidence="14">
    <location>
        <begin position="64"/>
        <end position="69"/>
    </location>
</feature>
<keyword evidence="8 14" id="KW-1133">Transmembrane helix</keyword>
<dbReference type="SUPFAM" id="SSF158442">
    <property type="entry name" value="DsbB-like"/>
    <property type="match status" value="1"/>
</dbReference>
<keyword evidence="5" id="KW-0997">Cell inner membrane</keyword>
<proteinExistence type="inferred from homology"/>
<dbReference type="PANTHER" id="PTHR36570:SF3">
    <property type="entry name" value="DISULFIDE BOND FORMATION PROTEIN B"/>
    <property type="match status" value="1"/>
</dbReference>
<dbReference type="EMBL" id="CP104694">
    <property type="protein sequence ID" value="UXI70739.1"/>
    <property type="molecule type" value="Genomic_DNA"/>
</dbReference>
<comment type="similarity">
    <text evidence="2 14">Belongs to the DsbB family.</text>
</comment>
<sequence>MNPFLWPFRLQTLVGGLACFALLGYALFAQYQLGKDPCPLCLLQRAAFLGMGIAFLVAALHGPRGWGRWIYATLVSLFGIVGALIAWRHIWLQNLPKDQVPACGPGLEYMLETFPLSRTFKMVFTGSGECAEVNWQFLGLSMPAWCLVWYVALTLLAIVAATRKSPAR</sequence>
<evidence type="ECO:0000256" key="8">
    <source>
        <dbReference type="ARBA" id="ARBA00022989"/>
    </source>
</evidence>
<evidence type="ECO:0000256" key="1">
    <source>
        <dbReference type="ARBA" id="ARBA00004429"/>
    </source>
</evidence>
<evidence type="ECO:0000256" key="10">
    <source>
        <dbReference type="ARBA" id="ARBA00023136"/>
    </source>
</evidence>
<keyword evidence="7 14" id="KW-0249">Electron transport</keyword>
<evidence type="ECO:0000256" key="9">
    <source>
        <dbReference type="ARBA" id="ARBA00023002"/>
    </source>
</evidence>
<evidence type="ECO:0000256" key="6">
    <source>
        <dbReference type="ARBA" id="ARBA00022692"/>
    </source>
</evidence>
<keyword evidence="11 14" id="KW-1015">Disulfide bond</keyword>
<dbReference type="InterPro" id="IPR050183">
    <property type="entry name" value="DsbB"/>
</dbReference>